<keyword evidence="3" id="KW-1185">Reference proteome</keyword>
<feature type="transmembrane region" description="Helical" evidence="1">
    <location>
        <begin position="6"/>
        <end position="28"/>
    </location>
</feature>
<dbReference type="EMBL" id="SNZA01000001">
    <property type="protein sequence ID" value="TDR15049.1"/>
    <property type="molecule type" value="Genomic_DNA"/>
</dbReference>
<evidence type="ECO:0000256" key="1">
    <source>
        <dbReference type="SAM" id="Phobius"/>
    </source>
</evidence>
<dbReference type="Pfam" id="PF05437">
    <property type="entry name" value="AzlD"/>
    <property type="match status" value="1"/>
</dbReference>
<feature type="transmembrane region" description="Helical" evidence="1">
    <location>
        <begin position="40"/>
        <end position="58"/>
    </location>
</feature>
<gene>
    <name evidence="2" type="ORF">C8D85_0403</name>
</gene>
<feature type="transmembrane region" description="Helical" evidence="1">
    <location>
        <begin position="64"/>
        <end position="85"/>
    </location>
</feature>
<evidence type="ECO:0000313" key="2">
    <source>
        <dbReference type="EMBL" id="TDR15049.1"/>
    </source>
</evidence>
<organism evidence="2 3">
    <name type="scientific">Marinomonas communis</name>
    <dbReference type="NCBI Taxonomy" id="28254"/>
    <lineage>
        <taxon>Bacteria</taxon>
        <taxon>Pseudomonadati</taxon>
        <taxon>Pseudomonadota</taxon>
        <taxon>Gammaproteobacteria</taxon>
        <taxon>Oceanospirillales</taxon>
        <taxon>Oceanospirillaceae</taxon>
        <taxon>Marinomonas</taxon>
    </lineage>
</organism>
<dbReference type="AlphaFoldDB" id="A0A4R6XAG8"/>
<dbReference type="OrthoDB" id="8942869at2"/>
<reference evidence="2 3" key="1">
    <citation type="submission" date="2019-03" db="EMBL/GenBank/DDBJ databases">
        <title>Genomic Encyclopedia of Type Strains, Phase IV (KMG-IV): sequencing the most valuable type-strain genomes for metagenomic binning, comparative biology and taxonomic classification.</title>
        <authorList>
            <person name="Goeker M."/>
        </authorList>
    </citation>
    <scope>NUCLEOTIDE SEQUENCE [LARGE SCALE GENOMIC DNA]</scope>
    <source>
        <strain evidence="2 3">DSM 5604</strain>
    </source>
</reference>
<dbReference type="RefSeq" id="WP_133559684.1">
    <property type="nucleotide sequence ID" value="NZ_JAJGNH010000008.1"/>
</dbReference>
<protein>
    <submittedName>
        <fullName evidence="2">Branched-subunit amino acid transport protein</fullName>
    </submittedName>
</protein>
<keyword evidence="1" id="KW-0472">Membrane</keyword>
<evidence type="ECO:0000313" key="3">
    <source>
        <dbReference type="Proteomes" id="UP000295729"/>
    </source>
</evidence>
<keyword evidence="1" id="KW-0812">Transmembrane</keyword>
<dbReference type="InterPro" id="IPR008407">
    <property type="entry name" value="Brnchd-chn_aa_trnsp_AzlD"/>
</dbReference>
<comment type="caution">
    <text evidence="2">The sequence shown here is derived from an EMBL/GenBank/DDBJ whole genome shotgun (WGS) entry which is preliminary data.</text>
</comment>
<proteinExistence type="predicted"/>
<dbReference type="Proteomes" id="UP000295729">
    <property type="component" value="Unassembled WGS sequence"/>
</dbReference>
<sequence length="109" mass="11881">MSNAQLTLIIIGMFLVTYSVRTVLFASAHKAHIPDWLNKALKFVPISVLTAIIAPMSLTNASGLLLTLSNPWLVGALTCLVVGLFFQRQLLTICVGVMVFFVMKVFVVA</sequence>
<name>A0A4R6XAG8_9GAMM</name>
<accession>A0A4R6XAG8</accession>
<keyword evidence="1" id="KW-1133">Transmembrane helix</keyword>
<feature type="transmembrane region" description="Helical" evidence="1">
    <location>
        <begin position="90"/>
        <end position="108"/>
    </location>
</feature>